<feature type="transmembrane region" description="Helical" evidence="1">
    <location>
        <begin position="60"/>
        <end position="80"/>
    </location>
</feature>
<keyword evidence="3" id="KW-1185">Reference proteome</keyword>
<evidence type="ECO:0000313" key="3">
    <source>
        <dbReference type="Proteomes" id="UP000777438"/>
    </source>
</evidence>
<protein>
    <submittedName>
        <fullName evidence="2">Uncharacterized protein</fullName>
    </submittedName>
</protein>
<evidence type="ECO:0000313" key="2">
    <source>
        <dbReference type="EMBL" id="KAH6895123.1"/>
    </source>
</evidence>
<keyword evidence="1" id="KW-0472">Membrane</keyword>
<reference evidence="2 3" key="1">
    <citation type="journal article" date="2021" name="Nat. Commun.">
        <title>Genetic determinants of endophytism in the Arabidopsis root mycobiome.</title>
        <authorList>
            <person name="Mesny F."/>
            <person name="Miyauchi S."/>
            <person name="Thiergart T."/>
            <person name="Pickel B."/>
            <person name="Atanasova L."/>
            <person name="Karlsson M."/>
            <person name="Huettel B."/>
            <person name="Barry K.W."/>
            <person name="Haridas S."/>
            <person name="Chen C."/>
            <person name="Bauer D."/>
            <person name="Andreopoulos W."/>
            <person name="Pangilinan J."/>
            <person name="LaButti K."/>
            <person name="Riley R."/>
            <person name="Lipzen A."/>
            <person name="Clum A."/>
            <person name="Drula E."/>
            <person name="Henrissat B."/>
            <person name="Kohler A."/>
            <person name="Grigoriev I.V."/>
            <person name="Martin F.M."/>
            <person name="Hacquard S."/>
        </authorList>
    </citation>
    <scope>NUCLEOTIDE SEQUENCE [LARGE SCALE GENOMIC DNA]</scope>
    <source>
        <strain evidence="2 3">MPI-CAGE-CH-0241</strain>
    </source>
</reference>
<evidence type="ECO:0000256" key="1">
    <source>
        <dbReference type="SAM" id="Phobius"/>
    </source>
</evidence>
<keyword evidence="1" id="KW-1133">Transmembrane helix</keyword>
<name>A0A9P8W9Q1_9HYPO</name>
<dbReference type="EMBL" id="JAGPYM010000004">
    <property type="protein sequence ID" value="KAH6895123.1"/>
    <property type="molecule type" value="Genomic_DNA"/>
</dbReference>
<sequence>MTCWRATLRWWYKVQLARVLSLSRQLSILSLITHLVCTQLDREGLFHSLGGNRKYQAIRFAWLLDLVGVVGMACHAVRLARPLRFG</sequence>
<dbReference type="Proteomes" id="UP000777438">
    <property type="component" value="Unassembled WGS sequence"/>
</dbReference>
<comment type="caution">
    <text evidence="2">The sequence shown here is derived from an EMBL/GenBank/DDBJ whole genome shotgun (WGS) entry which is preliminary data.</text>
</comment>
<organism evidence="2 3">
    <name type="scientific">Thelonectria olida</name>
    <dbReference type="NCBI Taxonomy" id="1576542"/>
    <lineage>
        <taxon>Eukaryota</taxon>
        <taxon>Fungi</taxon>
        <taxon>Dikarya</taxon>
        <taxon>Ascomycota</taxon>
        <taxon>Pezizomycotina</taxon>
        <taxon>Sordariomycetes</taxon>
        <taxon>Hypocreomycetidae</taxon>
        <taxon>Hypocreales</taxon>
        <taxon>Nectriaceae</taxon>
        <taxon>Thelonectria</taxon>
    </lineage>
</organism>
<dbReference type="AlphaFoldDB" id="A0A9P8W9Q1"/>
<accession>A0A9P8W9Q1</accession>
<keyword evidence="1" id="KW-0812">Transmembrane</keyword>
<gene>
    <name evidence="2" type="ORF">B0T10DRAFT_477109</name>
</gene>
<proteinExistence type="predicted"/>